<dbReference type="VEuPathDB" id="TriTrypDB:ADEAN_000812900"/>
<keyword evidence="3" id="KW-1185">Reference proteome</keyword>
<sequence length="121" mass="13041">MLSPSGFSDTLPTAPRPTRPQWMEQGVESDEDAVVPLDLGVRDTLVASSPTPSRPSALSPTPRKAFVDEEDPLREESVPHHGSRTTTSSSSGSRQSQSVAPAAPSKKSKRYTDFDDSDEDD</sequence>
<gene>
    <name evidence="2" type="ORF">ADEAN_000812900</name>
</gene>
<feature type="region of interest" description="Disordered" evidence="1">
    <location>
        <begin position="1"/>
        <end position="121"/>
    </location>
</feature>
<accession>A0A7G2CNE5</accession>
<organism evidence="2 3">
    <name type="scientific">Angomonas deanei</name>
    <dbReference type="NCBI Taxonomy" id="59799"/>
    <lineage>
        <taxon>Eukaryota</taxon>
        <taxon>Discoba</taxon>
        <taxon>Euglenozoa</taxon>
        <taxon>Kinetoplastea</taxon>
        <taxon>Metakinetoplastina</taxon>
        <taxon>Trypanosomatida</taxon>
        <taxon>Trypanosomatidae</taxon>
        <taxon>Strigomonadinae</taxon>
        <taxon>Angomonas</taxon>
    </lineage>
</organism>
<dbReference type="Proteomes" id="UP000515908">
    <property type="component" value="Chromosome 18"/>
</dbReference>
<evidence type="ECO:0000313" key="2">
    <source>
        <dbReference type="EMBL" id="CAD2220607.1"/>
    </source>
</evidence>
<reference evidence="2 3" key="1">
    <citation type="submission" date="2020-08" db="EMBL/GenBank/DDBJ databases">
        <authorList>
            <person name="Newling K."/>
            <person name="Davey J."/>
            <person name="Forrester S."/>
        </authorList>
    </citation>
    <scope>NUCLEOTIDE SEQUENCE [LARGE SCALE GENOMIC DNA]</scope>
    <source>
        <strain evidence="3">Crithidia deanei Carvalho (ATCC PRA-265)</strain>
    </source>
</reference>
<feature type="compositionally biased region" description="Polar residues" evidence="1">
    <location>
        <begin position="46"/>
        <end position="59"/>
    </location>
</feature>
<feature type="compositionally biased region" description="Polar residues" evidence="1">
    <location>
        <begin position="1"/>
        <end position="11"/>
    </location>
</feature>
<name>A0A7G2CNE5_9TRYP</name>
<proteinExistence type="predicted"/>
<dbReference type="EMBL" id="LR877162">
    <property type="protein sequence ID" value="CAD2220607.1"/>
    <property type="molecule type" value="Genomic_DNA"/>
</dbReference>
<protein>
    <submittedName>
        <fullName evidence="2">Uncharacterized protein</fullName>
    </submittedName>
</protein>
<dbReference type="AlphaFoldDB" id="A0A7G2CNE5"/>
<evidence type="ECO:0000256" key="1">
    <source>
        <dbReference type="SAM" id="MobiDB-lite"/>
    </source>
</evidence>
<evidence type="ECO:0000313" key="3">
    <source>
        <dbReference type="Proteomes" id="UP000515908"/>
    </source>
</evidence>
<feature type="compositionally biased region" description="Low complexity" evidence="1">
    <location>
        <begin position="84"/>
        <end position="98"/>
    </location>
</feature>